<dbReference type="SUPFAM" id="SSF50249">
    <property type="entry name" value="Nucleic acid-binding proteins"/>
    <property type="match status" value="2"/>
</dbReference>
<name>A0A5A7PPF6_STRAF</name>
<comment type="caution">
    <text evidence="1">The sequence shown here is derived from an EMBL/GenBank/DDBJ whole genome shotgun (WGS) entry which is preliminary data.</text>
</comment>
<dbReference type="AlphaFoldDB" id="A0A5A7PPF6"/>
<protein>
    <submittedName>
        <fullName evidence="1">Acetyl-coenzyme A carboxylase carboxyltransferase subunit beta</fullName>
    </submittedName>
</protein>
<dbReference type="Proteomes" id="UP000325081">
    <property type="component" value="Unassembled WGS sequence"/>
</dbReference>
<dbReference type="EMBL" id="BKCP01004931">
    <property type="protein sequence ID" value="GER34634.1"/>
    <property type="molecule type" value="Genomic_DNA"/>
</dbReference>
<evidence type="ECO:0000313" key="1">
    <source>
        <dbReference type="EMBL" id="GER34634.1"/>
    </source>
</evidence>
<keyword evidence="1" id="KW-0808">Transferase</keyword>
<dbReference type="Gene3D" id="2.40.50.140">
    <property type="entry name" value="Nucleic acid-binding proteins"/>
    <property type="match status" value="2"/>
</dbReference>
<evidence type="ECO:0000313" key="2">
    <source>
        <dbReference type="Proteomes" id="UP000325081"/>
    </source>
</evidence>
<dbReference type="GO" id="GO:0016740">
    <property type="term" value="F:transferase activity"/>
    <property type="evidence" value="ECO:0007669"/>
    <property type="project" value="UniProtKB-KW"/>
</dbReference>
<dbReference type="OrthoDB" id="1740937at2759"/>
<organism evidence="1 2">
    <name type="scientific">Striga asiatica</name>
    <name type="common">Asiatic witchweed</name>
    <name type="synonym">Buchnera asiatica</name>
    <dbReference type="NCBI Taxonomy" id="4170"/>
    <lineage>
        <taxon>Eukaryota</taxon>
        <taxon>Viridiplantae</taxon>
        <taxon>Streptophyta</taxon>
        <taxon>Embryophyta</taxon>
        <taxon>Tracheophyta</taxon>
        <taxon>Spermatophyta</taxon>
        <taxon>Magnoliopsida</taxon>
        <taxon>eudicotyledons</taxon>
        <taxon>Gunneridae</taxon>
        <taxon>Pentapetalae</taxon>
        <taxon>asterids</taxon>
        <taxon>lamiids</taxon>
        <taxon>Lamiales</taxon>
        <taxon>Orobanchaceae</taxon>
        <taxon>Buchnereae</taxon>
        <taxon>Striga</taxon>
    </lineage>
</organism>
<sequence length="299" mass="33953">MSRKYLSINQVDDHVEGWTVLIQVVERSHIMLDRKGSTTLRRHLLTDSEGTLVSVTIFGTHIKHFDKNKKLLPFKRYYISNAKVKEAEPMYTENRSFVVNSIKAGTYKDPTILFSPPADQDILDIETALAILKDEKTAWVKGTLKLAANHRSMWFSACGNCQKSINAPLDWNIKCPTCNQETTVTARCRLKIIICNETAKMNAYLYGKDAENLIPFTPLQLKEAELQGRSTYAEVAAAIGKKEVICFVRHYSIDSPRASNQETGSQVGNHHRYTVIKLYTAEETQQRKLNHLVDPFDTS</sequence>
<proteinExistence type="predicted"/>
<reference evidence="2" key="1">
    <citation type="journal article" date="2019" name="Curr. Biol.">
        <title>Genome Sequence of Striga asiatica Provides Insight into the Evolution of Plant Parasitism.</title>
        <authorList>
            <person name="Yoshida S."/>
            <person name="Kim S."/>
            <person name="Wafula E.K."/>
            <person name="Tanskanen J."/>
            <person name="Kim Y.M."/>
            <person name="Honaas L."/>
            <person name="Yang Z."/>
            <person name="Spallek T."/>
            <person name="Conn C.E."/>
            <person name="Ichihashi Y."/>
            <person name="Cheong K."/>
            <person name="Cui S."/>
            <person name="Der J.P."/>
            <person name="Gundlach H."/>
            <person name="Jiao Y."/>
            <person name="Hori C."/>
            <person name="Ishida J.K."/>
            <person name="Kasahara H."/>
            <person name="Kiba T."/>
            <person name="Kim M.S."/>
            <person name="Koo N."/>
            <person name="Laohavisit A."/>
            <person name="Lee Y.H."/>
            <person name="Lumba S."/>
            <person name="McCourt P."/>
            <person name="Mortimer J.C."/>
            <person name="Mutuku J.M."/>
            <person name="Nomura T."/>
            <person name="Sasaki-Sekimoto Y."/>
            <person name="Seto Y."/>
            <person name="Wang Y."/>
            <person name="Wakatake T."/>
            <person name="Sakakibara H."/>
            <person name="Demura T."/>
            <person name="Yamaguchi S."/>
            <person name="Yoneyama K."/>
            <person name="Manabe R.I."/>
            <person name="Nelson D.C."/>
            <person name="Schulman A.H."/>
            <person name="Timko M.P."/>
            <person name="dePamphilis C.W."/>
            <person name="Choi D."/>
            <person name="Shirasu K."/>
        </authorList>
    </citation>
    <scope>NUCLEOTIDE SEQUENCE [LARGE SCALE GENOMIC DNA]</scope>
    <source>
        <strain evidence="2">cv. UVA1</strain>
    </source>
</reference>
<gene>
    <name evidence="1" type="ORF">STAS_10876</name>
</gene>
<dbReference type="InterPro" id="IPR012340">
    <property type="entry name" value="NA-bd_OB-fold"/>
</dbReference>
<keyword evidence="2" id="KW-1185">Reference proteome</keyword>
<accession>A0A5A7PPF6</accession>
<feature type="non-terminal residue" evidence="1">
    <location>
        <position position="299"/>
    </location>
</feature>